<protein>
    <submittedName>
        <fullName evidence="1">Uncharacterized protein</fullName>
    </submittedName>
</protein>
<name>A0A699IT93_TANCI</name>
<comment type="caution">
    <text evidence="1">The sequence shown here is derived from an EMBL/GenBank/DDBJ whole genome shotgun (WGS) entry which is preliminary data.</text>
</comment>
<organism evidence="1">
    <name type="scientific">Tanacetum cinerariifolium</name>
    <name type="common">Dalmatian daisy</name>
    <name type="synonym">Chrysanthemum cinerariifolium</name>
    <dbReference type="NCBI Taxonomy" id="118510"/>
    <lineage>
        <taxon>Eukaryota</taxon>
        <taxon>Viridiplantae</taxon>
        <taxon>Streptophyta</taxon>
        <taxon>Embryophyta</taxon>
        <taxon>Tracheophyta</taxon>
        <taxon>Spermatophyta</taxon>
        <taxon>Magnoliopsida</taxon>
        <taxon>eudicotyledons</taxon>
        <taxon>Gunneridae</taxon>
        <taxon>Pentapetalae</taxon>
        <taxon>asterids</taxon>
        <taxon>campanulids</taxon>
        <taxon>Asterales</taxon>
        <taxon>Asteraceae</taxon>
        <taxon>Asteroideae</taxon>
        <taxon>Anthemideae</taxon>
        <taxon>Anthemidinae</taxon>
        <taxon>Tanacetum</taxon>
    </lineage>
</organism>
<gene>
    <name evidence="1" type="ORF">Tci_547255</name>
</gene>
<evidence type="ECO:0000313" key="1">
    <source>
        <dbReference type="EMBL" id="GEZ75282.1"/>
    </source>
</evidence>
<dbReference type="EMBL" id="BKCJ010318941">
    <property type="protein sequence ID" value="GEZ75282.1"/>
    <property type="molecule type" value="Genomic_DNA"/>
</dbReference>
<reference evidence="1" key="1">
    <citation type="journal article" date="2019" name="Sci. Rep.">
        <title>Draft genome of Tanacetum cinerariifolium, the natural source of mosquito coil.</title>
        <authorList>
            <person name="Yamashiro T."/>
            <person name="Shiraishi A."/>
            <person name="Satake H."/>
            <person name="Nakayama K."/>
        </authorList>
    </citation>
    <scope>NUCLEOTIDE SEQUENCE</scope>
</reference>
<dbReference type="AlphaFoldDB" id="A0A699IT93"/>
<feature type="non-terminal residue" evidence="1">
    <location>
        <position position="1"/>
    </location>
</feature>
<proteinExistence type="predicted"/>
<accession>A0A699IT93</accession>
<sequence>APSSLTAFFSNNIRRGTFRLSMMLAPALLGKKAIAEPAPPACDPRDVETIERLQQRIQELKFQQLQQDLPIEETYTESKV</sequence>